<dbReference type="HAMAP" id="MF_00527">
    <property type="entry name" value="3MGH"/>
    <property type="match status" value="1"/>
</dbReference>
<dbReference type="NCBIfam" id="TIGR00567">
    <property type="entry name" value="3mg"/>
    <property type="match status" value="1"/>
</dbReference>
<evidence type="ECO:0000256" key="4">
    <source>
        <dbReference type="ARBA" id="ARBA00023204"/>
    </source>
</evidence>
<dbReference type="NCBIfam" id="NF002003">
    <property type="entry name" value="PRK00802.1-3"/>
    <property type="match status" value="1"/>
</dbReference>
<evidence type="ECO:0000313" key="6">
    <source>
        <dbReference type="EMBL" id="MDX8150282.1"/>
    </source>
</evidence>
<dbReference type="RefSeq" id="WP_319952433.1">
    <property type="nucleotide sequence ID" value="NZ_JAXAVX010000001.1"/>
</dbReference>
<sequence>MSDAPRGLPAGFYARPVVEVARDLVGCLLVGDGAVGRIVETEAYHETEPASHGYGEPPRPTPRTRTLFGPPGHAYVYRSYGIHACVNAVCERDGVAAGVLLRAVEPWAGLERIAARRPGRARREWASGPGRLTLALGIELEHDGTDLRDGAIRILGRPVDAPEPRVVTGPRIGITRAVDLPWRFVDADSTDVSRPWPPAMRAARA</sequence>
<dbReference type="InterPro" id="IPR003180">
    <property type="entry name" value="MPG"/>
</dbReference>
<dbReference type="Proteomes" id="UP001277761">
    <property type="component" value="Unassembled WGS sequence"/>
</dbReference>
<dbReference type="CDD" id="cd00540">
    <property type="entry name" value="AAG"/>
    <property type="match status" value="1"/>
</dbReference>
<evidence type="ECO:0000256" key="2">
    <source>
        <dbReference type="ARBA" id="ARBA00022763"/>
    </source>
</evidence>
<reference evidence="6 7" key="1">
    <citation type="submission" date="2023-11" db="EMBL/GenBank/DDBJ databases">
        <authorList>
            <person name="Xu M."/>
            <person name="Jiang T."/>
        </authorList>
    </citation>
    <scope>NUCLEOTIDE SEQUENCE [LARGE SCALE GENOMIC DNA]</scope>
    <source>
        <strain evidence="6 7">SD</strain>
    </source>
</reference>
<dbReference type="SUPFAM" id="SSF50486">
    <property type="entry name" value="FMT C-terminal domain-like"/>
    <property type="match status" value="1"/>
</dbReference>
<evidence type="ECO:0000313" key="7">
    <source>
        <dbReference type="Proteomes" id="UP001277761"/>
    </source>
</evidence>
<proteinExistence type="inferred from homology"/>
<dbReference type="PANTHER" id="PTHR10429:SF0">
    <property type="entry name" value="DNA-3-METHYLADENINE GLYCOSYLASE"/>
    <property type="match status" value="1"/>
</dbReference>
<dbReference type="InterPro" id="IPR036995">
    <property type="entry name" value="MPG_sf"/>
</dbReference>
<protein>
    <recommendedName>
        <fullName evidence="5">Putative 3-methyladenine DNA glycosylase</fullName>
        <ecNumber evidence="5">3.2.2.-</ecNumber>
    </recommendedName>
</protein>
<dbReference type="GO" id="GO:0016798">
    <property type="term" value="F:hydrolase activity, acting on glycosyl bonds"/>
    <property type="evidence" value="ECO:0007669"/>
    <property type="project" value="UniProtKB-KW"/>
</dbReference>
<keyword evidence="3 5" id="KW-0378">Hydrolase</keyword>
<dbReference type="PANTHER" id="PTHR10429">
    <property type="entry name" value="DNA-3-METHYLADENINE GLYCOSYLASE"/>
    <property type="match status" value="1"/>
</dbReference>
<keyword evidence="6" id="KW-0326">Glycosidase</keyword>
<gene>
    <name evidence="6" type="ORF">SK069_01640</name>
</gene>
<comment type="similarity">
    <text evidence="1 5">Belongs to the DNA glycosylase MPG family.</text>
</comment>
<keyword evidence="2 5" id="KW-0227">DNA damage</keyword>
<evidence type="ECO:0000256" key="5">
    <source>
        <dbReference type="HAMAP-Rule" id="MF_00527"/>
    </source>
</evidence>
<accession>A0ABU4VER1</accession>
<dbReference type="EMBL" id="JAXAVX010000001">
    <property type="protein sequence ID" value="MDX8150282.1"/>
    <property type="molecule type" value="Genomic_DNA"/>
</dbReference>
<dbReference type="InterPro" id="IPR011034">
    <property type="entry name" value="Formyl_transferase-like_C_sf"/>
</dbReference>
<dbReference type="Pfam" id="PF02245">
    <property type="entry name" value="Pur_DNA_glyco"/>
    <property type="match status" value="1"/>
</dbReference>
<evidence type="ECO:0000256" key="1">
    <source>
        <dbReference type="ARBA" id="ARBA00009232"/>
    </source>
</evidence>
<dbReference type="EC" id="3.2.2.-" evidence="5"/>
<organism evidence="6 7">
    <name type="scientific">Patulibacter brassicae</name>
    <dbReference type="NCBI Taxonomy" id="1705717"/>
    <lineage>
        <taxon>Bacteria</taxon>
        <taxon>Bacillati</taxon>
        <taxon>Actinomycetota</taxon>
        <taxon>Thermoleophilia</taxon>
        <taxon>Solirubrobacterales</taxon>
        <taxon>Patulibacteraceae</taxon>
        <taxon>Patulibacter</taxon>
    </lineage>
</organism>
<name>A0ABU4VER1_9ACTN</name>
<evidence type="ECO:0000256" key="3">
    <source>
        <dbReference type="ARBA" id="ARBA00022801"/>
    </source>
</evidence>
<dbReference type="Gene3D" id="3.10.300.10">
    <property type="entry name" value="Methylpurine-DNA glycosylase (MPG)"/>
    <property type="match status" value="1"/>
</dbReference>
<keyword evidence="4 5" id="KW-0234">DNA repair</keyword>
<comment type="caution">
    <text evidence="6">The sequence shown here is derived from an EMBL/GenBank/DDBJ whole genome shotgun (WGS) entry which is preliminary data.</text>
</comment>
<keyword evidence="7" id="KW-1185">Reference proteome</keyword>